<dbReference type="Pfam" id="PF00551">
    <property type="entry name" value="Formyl_trans_N"/>
    <property type="match status" value="1"/>
</dbReference>
<dbReference type="GO" id="GO:0004644">
    <property type="term" value="F:phosphoribosylglycinamide formyltransferase activity"/>
    <property type="evidence" value="ECO:0007669"/>
    <property type="project" value="UniProtKB-UniRule"/>
</dbReference>
<name>A0A0G8ATV2_9SYNE</name>
<feature type="binding site" evidence="4">
    <location>
        <position position="135"/>
    </location>
    <ligand>
        <name>(6R)-10-formyltetrahydrofolate</name>
        <dbReference type="ChEBI" id="CHEBI:195366"/>
    </ligand>
</feature>
<dbReference type="SUPFAM" id="SSF53328">
    <property type="entry name" value="Formyltransferase"/>
    <property type="match status" value="1"/>
</dbReference>
<dbReference type="PANTHER" id="PTHR43369">
    <property type="entry name" value="PHOSPHORIBOSYLGLYCINAMIDE FORMYLTRANSFERASE"/>
    <property type="match status" value="1"/>
</dbReference>
<evidence type="ECO:0000259" key="5">
    <source>
        <dbReference type="Pfam" id="PF00551"/>
    </source>
</evidence>
<dbReference type="NCBIfam" id="TIGR00639">
    <property type="entry name" value="PurN"/>
    <property type="match status" value="1"/>
</dbReference>
<feature type="binding site" evidence="4">
    <location>
        <begin position="118"/>
        <end position="121"/>
    </location>
    <ligand>
        <name>(6R)-10-formyltetrahydrofolate</name>
        <dbReference type="ChEBI" id="CHEBI:195366"/>
    </ligand>
</feature>
<evidence type="ECO:0000256" key="3">
    <source>
        <dbReference type="ARBA" id="ARBA00022755"/>
    </source>
</evidence>
<evidence type="ECO:0000256" key="4">
    <source>
        <dbReference type="HAMAP-Rule" id="MF_01930"/>
    </source>
</evidence>
<dbReference type="InterPro" id="IPR036477">
    <property type="entry name" value="Formyl_transf_N_sf"/>
</dbReference>
<dbReference type="GO" id="GO:0006189">
    <property type="term" value="P:'de novo' IMP biosynthetic process"/>
    <property type="evidence" value="ECO:0007669"/>
    <property type="project" value="UniProtKB-UniRule"/>
</dbReference>
<dbReference type="EMBL" id="JYFQ01000135">
    <property type="protein sequence ID" value="KKZ11671.1"/>
    <property type="molecule type" value="Genomic_DNA"/>
</dbReference>
<evidence type="ECO:0000313" key="6">
    <source>
        <dbReference type="EMBL" id="KKZ11671.1"/>
    </source>
</evidence>
<dbReference type="GO" id="GO:0005829">
    <property type="term" value="C:cytosol"/>
    <property type="evidence" value="ECO:0007669"/>
    <property type="project" value="TreeGrafter"/>
</dbReference>
<feature type="binding site" evidence="4">
    <location>
        <position position="93"/>
    </location>
    <ligand>
        <name>(6R)-10-formyltetrahydrofolate</name>
        <dbReference type="ChEBI" id="CHEBI:195366"/>
    </ligand>
</feature>
<dbReference type="PATRIC" id="fig|1608419.3.peg.449"/>
<dbReference type="InterPro" id="IPR004607">
    <property type="entry name" value="GART"/>
</dbReference>
<feature type="binding site" evidence="4">
    <location>
        <begin position="40"/>
        <end position="42"/>
    </location>
    <ligand>
        <name>N(1)-(5-phospho-beta-D-ribosyl)glycinamide</name>
        <dbReference type="ChEBI" id="CHEBI:143788"/>
    </ligand>
</feature>
<dbReference type="Gene3D" id="3.40.50.170">
    <property type="entry name" value="Formyl transferase, N-terminal domain"/>
    <property type="match status" value="1"/>
</dbReference>
<reference evidence="6 7" key="2">
    <citation type="submission" date="2015-05" db="EMBL/GenBank/DDBJ databases">
        <title>Lifestyle Evolution in Cyanobacterial Symbionts of Sponges.</title>
        <authorList>
            <person name="Burgsdorf I."/>
            <person name="Slaby B.M."/>
            <person name="Handley K.M."/>
            <person name="Haber M."/>
            <person name="Blom J."/>
            <person name="Marshall C.W."/>
            <person name="Gilbert J.A."/>
            <person name="Hentschel U."/>
            <person name="Steindler L."/>
        </authorList>
    </citation>
    <scope>NUCLEOTIDE SEQUENCE [LARGE SCALE GENOMIC DNA]</scope>
    <source>
        <strain evidence="6">15L</strain>
    </source>
</reference>
<keyword evidence="3 4" id="KW-0658">Purine biosynthesis</keyword>
<comment type="caution">
    <text evidence="6">The sequence shown here is derived from an EMBL/GenBank/DDBJ whole genome shotgun (WGS) entry which is preliminary data.</text>
</comment>
<comment type="pathway">
    <text evidence="1 4">Purine metabolism; IMP biosynthesis via de novo pathway; N(2)-formyl-N(1)-(5-phospho-D-ribosyl)glycinamide from N(1)-(5-phospho-D-ribosyl)glycinamide (10-formyl THF route): step 1/1.</text>
</comment>
<gene>
    <name evidence="4" type="primary">purN</name>
    <name evidence="6" type="ORF">TQ37_06740</name>
</gene>
<evidence type="ECO:0000256" key="1">
    <source>
        <dbReference type="ARBA" id="ARBA00005054"/>
    </source>
</evidence>
<keyword evidence="2 4" id="KW-0808">Transferase</keyword>
<sequence>MTRGSTASPRTVALVVPHVAPSPSPRARALRLGVLASGHGSNFAALVRASRHGALHAEVVGLVVNTPRCKALTRAERLDVAATVMDHRRYNSREALDRALVDHFRTLRVDVLVMAGWMRIVSPVLCQAYDKRLVNIHPSLLPAFRGLNAMERALAAGVRITGCTAHLVVPEVDAGPILIQAAVPVYPNDTMATLAPRIHAQEHRILPVAVAMAGRNLLNERP</sequence>
<organism evidence="6 7">
    <name type="scientific">Candidatus Synechococcus spongiarum 15L</name>
    <dbReference type="NCBI Taxonomy" id="1608419"/>
    <lineage>
        <taxon>Bacteria</taxon>
        <taxon>Bacillati</taxon>
        <taxon>Cyanobacteriota</taxon>
        <taxon>Cyanophyceae</taxon>
        <taxon>Synechococcales</taxon>
        <taxon>Synechococcaceae</taxon>
        <taxon>Synechococcus</taxon>
    </lineage>
</organism>
<dbReference type="HAMAP" id="MF_01930">
    <property type="entry name" value="PurN"/>
    <property type="match status" value="1"/>
</dbReference>
<comment type="function">
    <text evidence="4">Catalyzes the transfer of a formyl group from 10-formyltetrahydrofolate to 5-phospho-ribosyl-glycinamide (GAR), producing 5-phospho-ribosyl-N-formylglycinamide (FGAR) and tetrahydrofolate.</text>
</comment>
<feature type="domain" description="Formyl transferase N-terminal" evidence="5">
    <location>
        <begin position="31"/>
        <end position="209"/>
    </location>
</feature>
<dbReference type="Proteomes" id="UP000035037">
    <property type="component" value="Unassembled WGS sequence"/>
</dbReference>
<protein>
    <recommendedName>
        <fullName evidence="4">Phosphoribosylglycinamide formyltransferase</fullName>
        <ecNumber evidence="4">2.1.2.2</ecNumber>
    </recommendedName>
    <alternativeName>
        <fullName evidence="4">5'-phosphoribosylglycinamide transformylase</fullName>
    </alternativeName>
    <alternativeName>
        <fullName evidence="4">GAR transformylase</fullName>
        <shortName evidence="4">GART</shortName>
    </alternativeName>
</protein>
<comment type="catalytic activity">
    <reaction evidence="4">
        <text>N(1)-(5-phospho-beta-D-ribosyl)glycinamide + (6R)-10-formyltetrahydrofolate = N(2)-formyl-N(1)-(5-phospho-beta-D-ribosyl)glycinamide + (6S)-5,6,7,8-tetrahydrofolate + H(+)</text>
        <dbReference type="Rhea" id="RHEA:15053"/>
        <dbReference type="ChEBI" id="CHEBI:15378"/>
        <dbReference type="ChEBI" id="CHEBI:57453"/>
        <dbReference type="ChEBI" id="CHEBI:143788"/>
        <dbReference type="ChEBI" id="CHEBI:147286"/>
        <dbReference type="ChEBI" id="CHEBI:195366"/>
        <dbReference type="EC" id="2.1.2.2"/>
    </reaction>
</comment>
<feature type="site" description="Raises pKa of active site His" evidence="4">
    <location>
        <position position="173"/>
    </location>
</feature>
<comment type="similarity">
    <text evidence="4">Belongs to the GART family.</text>
</comment>
<proteinExistence type="inferred from homology"/>
<feature type="active site" description="Proton donor" evidence="4">
    <location>
        <position position="137"/>
    </location>
</feature>
<dbReference type="CDD" id="cd08645">
    <property type="entry name" value="FMT_core_GART"/>
    <property type="match status" value="1"/>
</dbReference>
<evidence type="ECO:0000313" key="7">
    <source>
        <dbReference type="Proteomes" id="UP000035037"/>
    </source>
</evidence>
<reference evidence="6 7" key="1">
    <citation type="submission" date="2015-02" db="EMBL/GenBank/DDBJ databases">
        <authorList>
            <person name="Slaby B."/>
            <person name="Hentschel U."/>
        </authorList>
    </citation>
    <scope>NUCLEOTIDE SEQUENCE [LARGE SCALE GENOMIC DNA]</scope>
    <source>
        <strain evidence="6">15L</strain>
    </source>
</reference>
<evidence type="ECO:0000256" key="2">
    <source>
        <dbReference type="ARBA" id="ARBA00022679"/>
    </source>
</evidence>
<accession>A0A0G8ATV2</accession>
<dbReference type="AlphaFoldDB" id="A0A0G8ATV2"/>
<dbReference type="EC" id="2.1.2.2" evidence="4"/>
<dbReference type="PANTHER" id="PTHR43369:SF2">
    <property type="entry name" value="PHOSPHORIBOSYLGLYCINAMIDE FORMYLTRANSFERASE"/>
    <property type="match status" value="1"/>
</dbReference>
<dbReference type="InterPro" id="IPR002376">
    <property type="entry name" value="Formyl_transf_N"/>
</dbReference>
<dbReference type="UniPathway" id="UPA00074">
    <property type="reaction ID" value="UER00126"/>
</dbReference>